<dbReference type="KEGG" id="psty:BFS30_22600"/>
<dbReference type="InterPro" id="IPR039420">
    <property type="entry name" value="WalR-like"/>
</dbReference>
<dbReference type="SMART" id="SM00448">
    <property type="entry name" value="REC"/>
    <property type="match status" value="1"/>
</dbReference>
<dbReference type="GO" id="GO:0003677">
    <property type="term" value="F:DNA binding"/>
    <property type="evidence" value="ECO:0007669"/>
    <property type="project" value="UniProtKB-KW"/>
</dbReference>
<proteinExistence type="predicted"/>
<organism evidence="8 9">
    <name type="scientific">Pedobacter steynii</name>
    <dbReference type="NCBI Taxonomy" id="430522"/>
    <lineage>
        <taxon>Bacteria</taxon>
        <taxon>Pseudomonadati</taxon>
        <taxon>Bacteroidota</taxon>
        <taxon>Sphingobacteriia</taxon>
        <taxon>Sphingobacteriales</taxon>
        <taxon>Sphingobacteriaceae</taxon>
        <taxon>Pedobacter</taxon>
    </lineage>
</organism>
<accession>A0A1D7QM06</accession>
<dbReference type="Pfam" id="PF00196">
    <property type="entry name" value="GerE"/>
    <property type="match status" value="1"/>
</dbReference>
<dbReference type="PRINTS" id="PR00038">
    <property type="entry name" value="HTHLUXR"/>
</dbReference>
<keyword evidence="9" id="KW-1185">Reference proteome</keyword>
<dbReference type="GO" id="GO:0006355">
    <property type="term" value="P:regulation of DNA-templated transcription"/>
    <property type="evidence" value="ECO:0007669"/>
    <property type="project" value="InterPro"/>
</dbReference>
<feature type="modified residue" description="4-aspartylphosphate" evidence="5">
    <location>
        <position position="58"/>
    </location>
</feature>
<dbReference type="InterPro" id="IPR001789">
    <property type="entry name" value="Sig_transdc_resp-reg_receiver"/>
</dbReference>
<evidence type="ECO:0000313" key="8">
    <source>
        <dbReference type="EMBL" id="AOM79702.1"/>
    </source>
</evidence>
<dbReference type="PANTHER" id="PTHR43214:SF41">
    <property type="entry name" value="NITRATE_NITRITE RESPONSE REGULATOR PROTEIN NARP"/>
    <property type="match status" value="1"/>
</dbReference>
<dbReference type="PANTHER" id="PTHR43214">
    <property type="entry name" value="TWO-COMPONENT RESPONSE REGULATOR"/>
    <property type="match status" value="1"/>
</dbReference>
<dbReference type="CDD" id="cd06170">
    <property type="entry name" value="LuxR_C_like"/>
    <property type="match status" value="1"/>
</dbReference>
<dbReference type="RefSeq" id="WP_069381364.1">
    <property type="nucleotide sequence ID" value="NZ_CP017141.1"/>
</dbReference>
<keyword evidence="4" id="KW-0804">Transcription</keyword>
<evidence type="ECO:0000256" key="4">
    <source>
        <dbReference type="ARBA" id="ARBA00023163"/>
    </source>
</evidence>
<dbReference type="OrthoDB" id="9797341at2"/>
<name>A0A1D7QM06_9SPHI</name>
<dbReference type="PROSITE" id="PS50110">
    <property type="entry name" value="RESPONSE_REGULATORY"/>
    <property type="match status" value="1"/>
</dbReference>
<dbReference type="GO" id="GO:0000160">
    <property type="term" value="P:phosphorelay signal transduction system"/>
    <property type="evidence" value="ECO:0007669"/>
    <property type="project" value="InterPro"/>
</dbReference>
<reference evidence="8 9" key="1">
    <citation type="submission" date="2016-08" db="EMBL/GenBank/DDBJ databases">
        <authorList>
            <person name="Seilhamer J.J."/>
        </authorList>
    </citation>
    <scope>NUCLEOTIDE SEQUENCE [LARGE SCALE GENOMIC DNA]</scope>
    <source>
        <strain evidence="8 9">DX4</strain>
    </source>
</reference>
<protein>
    <submittedName>
        <fullName evidence="8">DNA-binding response regulator</fullName>
    </submittedName>
</protein>
<keyword evidence="1 5" id="KW-0597">Phosphoprotein</keyword>
<evidence type="ECO:0000256" key="5">
    <source>
        <dbReference type="PROSITE-ProRule" id="PRU00169"/>
    </source>
</evidence>
<evidence type="ECO:0000256" key="1">
    <source>
        <dbReference type="ARBA" id="ARBA00022553"/>
    </source>
</evidence>
<dbReference type="Pfam" id="PF00072">
    <property type="entry name" value="Response_reg"/>
    <property type="match status" value="1"/>
</dbReference>
<dbReference type="InterPro" id="IPR058245">
    <property type="entry name" value="NreC/VraR/RcsB-like_REC"/>
</dbReference>
<dbReference type="AlphaFoldDB" id="A0A1D7QM06"/>
<keyword evidence="2" id="KW-0805">Transcription regulation</keyword>
<sequence>MWTDKATLAIVDDHLIVLEGLQKLLTDLDGIEIAGCFTLGATFIAFLKENKVDVVLLDITLPDANGIELCKEIKKISPHTHVLALSNHSQRSMILQMLQNGATGYMLKNISSVELITCINDALQGRITFSNAVKEIMAQPTMNELDAPAQLTKREKEILCLISQGLTTPVIAERLHLSPLTVETHRKNLLQKFQVKNVASLIKAAMDQGLV</sequence>
<dbReference type="EMBL" id="CP017141">
    <property type="protein sequence ID" value="AOM79702.1"/>
    <property type="molecule type" value="Genomic_DNA"/>
</dbReference>
<dbReference type="SUPFAM" id="SSF46894">
    <property type="entry name" value="C-terminal effector domain of the bipartite response regulators"/>
    <property type="match status" value="1"/>
</dbReference>
<dbReference type="CDD" id="cd17535">
    <property type="entry name" value="REC_NarL-like"/>
    <property type="match status" value="1"/>
</dbReference>
<dbReference type="SUPFAM" id="SSF52172">
    <property type="entry name" value="CheY-like"/>
    <property type="match status" value="1"/>
</dbReference>
<dbReference type="SMART" id="SM00421">
    <property type="entry name" value="HTH_LUXR"/>
    <property type="match status" value="1"/>
</dbReference>
<evidence type="ECO:0000313" key="9">
    <source>
        <dbReference type="Proteomes" id="UP000094313"/>
    </source>
</evidence>
<dbReference type="InterPro" id="IPR011006">
    <property type="entry name" value="CheY-like_superfamily"/>
</dbReference>
<feature type="domain" description="Response regulatory" evidence="7">
    <location>
        <begin position="7"/>
        <end position="123"/>
    </location>
</feature>
<dbReference type="Gene3D" id="3.40.50.2300">
    <property type="match status" value="1"/>
</dbReference>
<dbReference type="InterPro" id="IPR016032">
    <property type="entry name" value="Sig_transdc_resp-reg_C-effctor"/>
</dbReference>
<evidence type="ECO:0000259" key="6">
    <source>
        <dbReference type="PROSITE" id="PS50043"/>
    </source>
</evidence>
<feature type="domain" description="HTH luxR-type" evidence="6">
    <location>
        <begin position="144"/>
        <end position="209"/>
    </location>
</feature>
<keyword evidence="3 8" id="KW-0238">DNA-binding</keyword>
<evidence type="ECO:0000259" key="7">
    <source>
        <dbReference type="PROSITE" id="PS50110"/>
    </source>
</evidence>
<dbReference type="Proteomes" id="UP000094313">
    <property type="component" value="Chromosome"/>
</dbReference>
<dbReference type="PROSITE" id="PS50043">
    <property type="entry name" value="HTH_LUXR_2"/>
    <property type="match status" value="1"/>
</dbReference>
<dbReference type="InterPro" id="IPR000792">
    <property type="entry name" value="Tscrpt_reg_LuxR_C"/>
</dbReference>
<dbReference type="PROSITE" id="PS00622">
    <property type="entry name" value="HTH_LUXR_1"/>
    <property type="match status" value="1"/>
</dbReference>
<evidence type="ECO:0000256" key="2">
    <source>
        <dbReference type="ARBA" id="ARBA00023015"/>
    </source>
</evidence>
<gene>
    <name evidence="8" type="ORF">BFS30_22600</name>
</gene>
<evidence type="ECO:0000256" key="3">
    <source>
        <dbReference type="ARBA" id="ARBA00023125"/>
    </source>
</evidence>